<feature type="transmembrane region" description="Helical" evidence="1">
    <location>
        <begin position="69"/>
        <end position="87"/>
    </location>
</feature>
<dbReference type="EMBL" id="BAVS01000006">
    <property type="protein sequence ID" value="GAE92728.1"/>
    <property type="molecule type" value="Genomic_DNA"/>
</dbReference>
<dbReference type="Proteomes" id="UP000019102">
    <property type="component" value="Unassembled WGS sequence"/>
</dbReference>
<dbReference type="InterPro" id="IPR010718">
    <property type="entry name" value="DUF1294"/>
</dbReference>
<comment type="caution">
    <text evidence="2">The sequence shown here is derived from an EMBL/GenBank/DDBJ whole genome shotgun (WGS) entry which is preliminary data.</text>
</comment>
<keyword evidence="3" id="KW-1185">Reference proteome</keyword>
<dbReference type="OrthoDB" id="1698854at2"/>
<sequence>MMKLVWVYLLVINIIGFVVMYMDKEKAKRGQYRIPEATLWKIALIGGAVGTSIGMKLFKHKTKVSQFKYGFPAVALVYVIIVFYIIVF</sequence>
<gene>
    <name evidence="2" type="ORF">JCM21714_1740</name>
</gene>
<evidence type="ECO:0000256" key="1">
    <source>
        <dbReference type="SAM" id="Phobius"/>
    </source>
</evidence>
<feature type="transmembrane region" description="Helical" evidence="1">
    <location>
        <begin position="6"/>
        <end position="23"/>
    </location>
</feature>
<name>W4VIT3_9BACI</name>
<dbReference type="AlphaFoldDB" id="W4VIT3"/>
<reference evidence="2 3" key="1">
    <citation type="journal article" date="2014" name="Genome Announc.">
        <title>Draft Genome Sequence of the Boron-Tolerant and Moderately Halotolerant Bacterium Gracilibacillus boraciitolerans JCM 21714T.</title>
        <authorList>
            <person name="Ahmed I."/>
            <person name="Oshima K."/>
            <person name="Suda W."/>
            <person name="Kitamura K."/>
            <person name="Iida T."/>
            <person name="Ohmori Y."/>
            <person name="Fujiwara T."/>
            <person name="Hattori M."/>
            <person name="Ohkuma M."/>
        </authorList>
    </citation>
    <scope>NUCLEOTIDE SEQUENCE [LARGE SCALE GENOMIC DNA]</scope>
    <source>
        <strain evidence="2 3">JCM 21714</strain>
    </source>
</reference>
<dbReference type="eggNOG" id="COG3326">
    <property type="taxonomic scope" value="Bacteria"/>
</dbReference>
<organism evidence="2 3">
    <name type="scientific">Gracilibacillus boraciitolerans JCM 21714</name>
    <dbReference type="NCBI Taxonomy" id="1298598"/>
    <lineage>
        <taxon>Bacteria</taxon>
        <taxon>Bacillati</taxon>
        <taxon>Bacillota</taxon>
        <taxon>Bacilli</taxon>
        <taxon>Bacillales</taxon>
        <taxon>Bacillaceae</taxon>
        <taxon>Gracilibacillus</taxon>
    </lineage>
</organism>
<dbReference type="STRING" id="1298598.JCM21714_1740"/>
<dbReference type="RefSeq" id="WP_052000438.1">
    <property type="nucleotide sequence ID" value="NZ_BAVS01000006.1"/>
</dbReference>
<evidence type="ECO:0000313" key="2">
    <source>
        <dbReference type="EMBL" id="GAE92728.1"/>
    </source>
</evidence>
<accession>W4VIT3</accession>
<keyword evidence="1" id="KW-0812">Transmembrane</keyword>
<keyword evidence="1" id="KW-1133">Transmembrane helix</keyword>
<evidence type="ECO:0008006" key="4">
    <source>
        <dbReference type="Google" id="ProtNLM"/>
    </source>
</evidence>
<keyword evidence="1" id="KW-0472">Membrane</keyword>
<evidence type="ECO:0000313" key="3">
    <source>
        <dbReference type="Proteomes" id="UP000019102"/>
    </source>
</evidence>
<dbReference type="Pfam" id="PF06961">
    <property type="entry name" value="DUF1294"/>
    <property type="match status" value="1"/>
</dbReference>
<protein>
    <recommendedName>
        <fullName evidence="4">DUF1294 domain-containing protein</fullName>
    </recommendedName>
</protein>
<proteinExistence type="predicted"/>